<evidence type="ECO:0000259" key="8">
    <source>
        <dbReference type="PROSITE" id="PS50880"/>
    </source>
</evidence>
<evidence type="ECO:0000313" key="10">
    <source>
        <dbReference type="Proteomes" id="UP000229342"/>
    </source>
</evidence>
<reference evidence="9 10" key="1">
    <citation type="submission" date="2017-09" db="EMBL/GenBank/DDBJ databases">
        <title>Depth-based differentiation of microbial function through sediment-hosted aquifers and enrichment of novel symbionts in the deep terrestrial subsurface.</title>
        <authorList>
            <person name="Probst A.J."/>
            <person name="Ladd B."/>
            <person name="Jarett J.K."/>
            <person name="Geller-Mcgrath D.E."/>
            <person name="Sieber C.M."/>
            <person name="Emerson J.B."/>
            <person name="Anantharaman K."/>
            <person name="Thomas B.C."/>
            <person name="Malmstrom R."/>
            <person name="Stieglmeier M."/>
            <person name="Klingl A."/>
            <person name="Woyke T."/>
            <person name="Ryan C.M."/>
            <person name="Banfield J.F."/>
        </authorList>
    </citation>
    <scope>NUCLEOTIDE SEQUENCE [LARGE SCALE GENOMIC DNA]</scope>
    <source>
        <strain evidence="9">CG11_big_fil_rev_8_21_14_0_20_46_11</strain>
    </source>
</reference>
<dbReference type="Gene3D" id="3.40.1360.10">
    <property type="match status" value="1"/>
</dbReference>
<keyword evidence="5 7" id="KW-0233">DNA recombination</keyword>
<dbReference type="InterPro" id="IPR000093">
    <property type="entry name" value="DNA_Rcmb_RecR"/>
</dbReference>
<evidence type="ECO:0000256" key="2">
    <source>
        <dbReference type="ARBA" id="ARBA00022763"/>
    </source>
</evidence>
<organism evidence="9 10">
    <name type="scientific">Candidatus Taylorbacteria bacterium CG11_big_fil_rev_8_21_14_0_20_46_11</name>
    <dbReference type="NCBI Taxonomy" id="1975025"/>
    <lineage>
        <taxon>Bacteria</taxon>
        <taxon>Candidatus Tayloriibacteriota</taxon>
    </lineage>
</organism>
<accession>A0A2H0KB68</accession>
<comment type="function">
    <text evidence="7">May play a role in DNA repair. It seems to be involved in an RecBC-independent recombinational process of DNA repair. It may act with RecF and RecO.</text>
</comment>
<dbReference type="Pfam" id="PF21176">
    <property type="entry name" value="RecR_HhH"/>
    <property type="match status" value="1"/>
</dbReference>
<evidence type="ECO:0000256" key="1">
    <source>
        <dbReference type="ARBA" id="ARBA00022723"/>
    </source>
</evidence>
<dbReference type="EMBL" id="PCVG01000050">
    <property type="protein sequence ID" value="PIQ68457.1"/>
    <property type="molecule type" value="Genomic_DNA"/>
</dbReference>
<name>A0A2H0KB68_9BACT</name>
<comment type="similarity">
    <text evidence="7">Belongs to the RecR family.</text>
</comment>
<dbReference type="GO" id="GO:0003677">
    <property type="term" value="F:DNA binding"/>
    <property type="evidence" value="ECO:0007669"/>
    <property type="project" value="UniProtKB-UniRule"/>
</dbReference>
<keyword evidence="2 7" id="KW-0227">DNA damage</keyword>
<evidence type="ECO:0000313" key="9">
    <source>
        <dbReference type="EMBL" id="PIQ68457.1"/>
    </source>
</evidence>
<dbReference type="GO" id="GO:0008270">
    <property type="term" value="F:zinc ion binding"/>
    <property type="evidence" value="ECO:0007669"/>
    <property type="project" value="UniProtKB-KW"/>
</dbReference>
<sequence>MTTFDKLVDVFRQFPGIGPRQAKRFVYFLLSREPEFIDELAHLAGTIKQEIVQCKECYRFFHKRGTSSTCAICSDSNRTSSELMIVAKDTDLEAMEKSGMYDGRYFVLGGTIPLLEAKSKDVVRIAELKSRVTALVKQGVLQEVILALSLNTEGEYTGDELRKFLSPILAGKEVKISMLGRGLSTGSELEYADKETLQSALKNRSSS</sequence>
<evidence type="ECO:0000256" key="5">
    <source>
        <dbReference type="ARBA" id="ARBA00023172"/>
    </source>
</evidence>
<dbReference type="SMART" id="SM00493">
    <property type="entry name" value="TOPRIM"/>
    <property type="match status" value="1"/>
</dbReference>
<dbReference type="InterPro" id="IPR006171">
    <property type="entry name" value="TOPRIM_dom"/>
</dbReference>
<keyword evidence="1 7" id="KW-0479">Metal-binding</keyword>
<dbReference type="AlphaFoldDB" id="A0A2H0KB68"/>
<protein>
    <recommendedName>
        <fullName evidence="7">Recombination protein RecR</fullName>
    </recommendedName>
</protein>
<keyword evidence="3 7" id="KW-0863">Zinc-finger</keyword>
<dbReference type="PANTHER" id="PTHR30446:SF0">
    <property type="entry name" value="RECOMBINATION PROTEIN RECR"/>
    <property type="match status" value="1"/>
</dbReference>
<proteinExistence type="inferred from homology"/>
<comment type="caution">
    <text evidence="9">The sequence shown here is derived from an EMBL/GenBank/DDBJ whole genome shotgun (WGS) entry which is preliminary data.</text>
</comment>
<dbReference type="Gene3D" id="1.10.8.420">
    <property type="entry name" value="RecR Domain 1"/>
    <property type="match status" value="1"/>
</dbReference>
<dbReference type="PANTHER" id="PTHR30446">
    <property type="entry name" value="RECOMBINATION PROTEIN RECR"/>
    <property type="match status" value="1"/>
</dbReference>
<dbReference type="SUPFAM" id="SSF111304">
    <property type="entry name" value="Recombination protein RecR"/>
    <property type="match status" value="1"/>
</dbReference>
<comment type="caution">
    <text evidence="7">Lacks conserved residue(s) required for the propagation of feature annotation.</text>
</comment>
<keyword evidence="4 7" id="KW-0862">Zinc</keyword>
<dbReference type="Pfam" id="PF13662">
    <property type="entry name" value="Toprim_4"/>
    <property type="match status" value="1"/>
</dbReference>
<dbReference type="Pfam" id="PF21175">
    <property type="entry name" value="RecR_C"/>
    <property type="match status" value="1"/>
</dbReference>
<dbReference type="InterPro" id="IPR023627">
    <property type="entry name" value="Rcmb_RecR"/>
</dbReference>
<evidence type="ECO:0000256" key="7">
    <source>
        <dbReference type="HAMAP-Rule" id="MF_00017"/>
    </source>
</evidence>
<feature type="domain" description="Toprim" evidence="8">
    <location>
        <begin position="81"/>
        <end position="184"/>
    </location>
</feature>
<evidence type="ECO:0000256" key="6">
    <source>
        <dbReference type="ARBA" id="ARBA00023204"/>
    </source>
</evidence>
<keyword evidence="6 7" id="KW-0234">DNA repair</keyword>
<evidence type="ECO:0000256" key="4">
    <source>
        <dbReference type="ARBA" id="ARBA00022833"/>
    </source>
</evidence>
<dbReference type="Proteomes" id="UP000229342">
    <property type="component" value="Unassembled WGS sequence"/>
</dbReference>
<evidence type="ECO:0000256" key="3">
    <source>
        <dbReference type="ARBA" id="ARBA00022771"/>
    </source>
</evidence>
<gene>
    <name evidence="7" type="primary">recR</name>
    <name evidence="9" type="ORF">COV91_03965</name>
</gene>
<dbReference type="PROSITE" id="PS50880">
    <property type="entry name" value="TOPRIM"/>
    <property type="match status" value="1"/>
</dbReference>
<dbReference type="GO" id="GO:0006281">
    <property type="term" value="P:DNA repair"/>
    <property type="evidence" value="ECO:0007669"/>
    <property type="project" value="UniProtKB-UniRule"/>
</dbReference>
<dbReference type="GO" id="GO:0006310">
    <property type="term" value="P:DNA recombination"/>
    <property type="evidence" value="ECO:0007669"/>
    <property type="project" value="UniProtKB-UniRule"/>
</dbReference>
<dbReference type="HAMAP" id="MF_00017">
    <property type="entry name" value="RecR"/>
    <property type="match status" value="1"/>
</dbReference>